<comment type="caution">
    <text evidence="1">The sequence shown here is derived from an EMBL/GenBank/DDBJ whole genome shotgun (WGS) entry which is preliminary data.</text>
</comment>
<accession>A0A4R2BRB5</accession>
<dbReference type="EMBL" id="SLVU01000008">
    <property type="protein sequence ID" value="TCN30218.1"/>
    <property type="molecule type" value="Genomic_DNA"/>
</dbReference>
<proteinExistence type="predicted"/>
<dbReference type="AlphaFoldDB" id="A0A4R2BRB5"/>
<evidence type="ECO:0000313" key="2">
    <source>
        <dbReference type="Proteomes" id="UP000295043"/>
    </source>
</evidence>
<evidence type="ECO:0000313" key="1">
    <source>
        <dbReference type="EMBL" id="TCN30218.1"/>
    </source>
</evidence>
<name>A0A4R2BRB5_9HYPH</name>
<gene>
    <name evidence="1" type="ORF">EV184_10889</name>
</gene>
<dbReference type="Proteomes" id="UP000295043">
    <property type="component" value="Unassembled WGS sequence"/>
</dbReference>
<reference evidence="1 2" key="1">
    <citation type="submission" date="2019-03" db="EMBL/GenBank/DDBJ databases">
        <title>Genomic Encyclopedia of Type Strains, Phase IV (KMG-V): Genome sequencing to study the core and pangenomes of soil and plant-associated prokaryotes.</title>
        <authorList>
            <person name="Whitman W."/>
        </authorList>
    </citation>
    <scope>NUCLEOTIDE SEQUENCE [LARGE SCALE GENOMIC DNA]</scope>
    <source>
        <strain evidence="1 2">23C40</strain>
    </source>
</reference>
<organism evidence="1 2">
    <name type="scientific">Sinorhizobium americanum</name>
    <dbReference type="NCBI Taxonomy" id="194963"/>
    <lineage>
        <taxon>Bacteria</taxon>
        <taxon>Pseudomonadati</taxon>
        <taxon>Pseudomonadota</taxon>
        <taxon>Alphaproteobacteria</taxon>
        <taxon>Hyphomicrobiales</taxon>
        <taxon>Rhizobiaceae</taxon>
        <taxon>Sinorhizobium/Ensifer group</taxon>
        <taxon>Sinorhizobium</taxon>
    </lineage>
</organism>
<sequence length="242" mass="26887">MLQAIVNGKAGRLPASDDTISWRTVFRMSEDLLTASVFGRLAYLDGSILWRVLRRSFGPPLPDFRVAELEGITFWPTWDEGGEANGTVEPDVFLDFKLGDPAISLRLIVEAKFGSYPAQYAEQWVRQWTAYHESNGDDGNRVFLAAIGGLGKNVEETVEKIVGKVTALGHDIEVVAAGWDRLLDALEEERNGPADRATTRIIDDIVTALGLASYQHLRLLGDMPYRPRPWNPTASASLRNFK</sequence>
<protein>
    <submittedName>
        <fullName evidence="1">Uncharacterized protein</fullName>
    </submittedName>
</protein>